<dbReference type="Pfam" id="PF00581">
    <property type="entry name" value="Rhodanese"/>
    <property type="match status" value="1"/>
</dbReference>
<dbReference type="Proteomes" id="UP000291116">
    <property type="component" value="Unassembled WGS sequence"/>
</dbReference>
<keyword evidence="3" id="KW-0067">ATP-binding</keyword>
<dbReference type="InterPro" id="IPR000594">
    <property type="entry name" value="ThiF_NAD_FAD-bd"/>
</dbReference>
<dbReference type="FunFam" id="3.40.50.720:FF:000033">
    <property type="entry name" value="Adenylyltransferase and sulfurtransferase MOCS3"/>
    <property type="match status" value="1"/>
</dbReference>
<evidence type="ECO:0000313" key="6">
    <source>
        <dbReference type="Proteomes" id="UP000291116"/>
    </source>
</evidence>
<dbReference type="Gene3D" id="3.40.50.720">
    <property type="entry name" value="NAD(P)-binding Rossmann-like Domain"/>
    <property type="match status" value="1"/>
</dbReference>
<evidence type="ECO:0000313" key="5">
    <source>
        <dbReference type="EMBL" id="VEU44562.1"/>
    </source>
</evidence>
<keyword evidence="6" id="KW-1185">Reference proteome</keyword>
<name>A0A448ZR85_9STRA</name>
<dbReference type="GO" id="GO:0005524">
    <property type="term" value="F:ATP binding"/>
    <property type="evidence" value="ECO:0007669"/>
    <property type="project" value="UniProtKB-KW"/>
</dbReference>
<dbReference type="InterPro" id="IPR036873">
    <property type="entry name" value="Rhodanese-like_dom_sf"/>
</dbReference>
<dbReference type="Pfam" id="PF00899">
    <property type="entry name" value="ThiF"/>
    <property type="match status" value="1"/>
</dbReference>
<evidence type="ECO:0000259" key="4">
    <source>
        <dbReference type="PROSITE" id="PS50206"/>
    </source>
</evidence>
<dbReference type="PROSITE" id="PS50206">
    <property type="entry name" value="RHODANESE_3"/>
    <property type="match status" value="1"/>
</dbReference>
<dbReference type="SMART" id="SM00450">
    <property type="entry name" value="RHOD"/>
    <property type="match status" value="1"/>
</dbReference>
<sequence>MEEIEELRERIKLLEEENARLRLDRESRLSRDDKRLEEKETVSMEIEGIAGASEEGVYQGRLKPDEIKRYSRQLLLTGGFGVEGQLKLLKSKVLVVGAGGIGSTVILYLSASGIGNISVVDFDEVDLSNLHRQIIHKSKDVGLNKAESARRAVESLNPSVFFTVVDKPLTIDNALGLISSSDCVVDATDNPQTRYIINDACVISGTPLVSGSAMGTEGQLTVYNYKGGPCYRCLYPTPNLKEGSKSCADNGVLGPVPGLIGILQALEVIKIITETNAVMSERLLMYDSLQCSFMRIKKPPKQPLCPSCGTEPTITSMEESFAASEMARGPSSCSVTKTRPDLPDALSLSCEEYSRIRDRGDDHVLVDVRVEEQFELCSLPGAINIPLRSIPQEMEKLSDLAGGVKPIYCICRRGIASVSATNIIVENVKKYPKICSIKNITGGLAYWRTKIDETFPSY</sequence>
<evidence type="ECO:0000256" key="3">
    <source>
        <dbReference type="ARBA" id="ARBA00022840"/>
    </source>
</evidence>
<dbReference type="InterPro" id="IPR045886">
    <property type="entry name" value="ThiF/MoeB/HesA"/>
</dbReference>
<gene>
    <name evidence="5" type="ORF">PSNMU_V1.4_AUG-EV-PASAV3_0116770</name>
</gene>
<proteinExistence type="predicted"/>
<dbReference type="OrthoDB" id="10261062at2759"/>
<dbReference type="GO" id="GO:0016779">
    <property type="term" value="F:nucleotidyltransferase activity"/>
    <property type="evidence" value="ECO:0007669"/>
    <property type="project" value="TreeGrafter"/>
</dbReference>
<reference evidence="5 6" key="1">
    <citation type="submission" date="2019-01" db="EMBL/GenBank/DDBJ databases">
        <authorList>
            <person name="Ferrante I. M."/>
        </authorList>
    </citation>
    <scope>NUCLEOTIDE SEQUENCE [LARGE SCALE GENOMIC DNA]</scope>
    <source>
        <strain evidence="5 6">B856</strain>
    </source>
</reference>
<feature type="domain" description="Rhodanese" evidence="4">
    <location>
        <begin position="359"/>
        <end position="456"/>
    </location>
</feature>
<dbReference type="AlphaFoldDB" id="A0A448ZR85"/>
<accession>A0A448ZR85</accession>
<keyword evidence="2" id="KW-0547">Nucleotide-binding</keyword>
<dbReference type="SUPFAM" id="SSF69572">
    <property type="entry name" value="Activating enzymes of the ubiquitin-like proteins"/>
    <property type="match status" value="1"/>
</dbReference>
<dbReference type="InterPro" id="IPR001763">
    <property type="entry name" value="Rhodanese-like_dom"/>
</dbReference>
<protein>
    <recommendedName>
        <fullName evidence="4">Rhodanese domain-containing protein</fullName>
    </recommendedName>
</protein>
<organism evidence="5 6">
    <name type="scientific">Pseudo-nitzschia multistriata</name>
    <dbReference type="NCBI Taxonomy" id="183589"/>
    <lineage>
        <taxon>Eukaryota</taxon>
        <taxon>Sar</taxon>
        <taxon>Stramenopiles</taxon>
        <taxon>Ochrophyta</taxon>
        <taxon>Bacillariophyta</taxon>
        <taxon>Bacillariophyceae</taxon>
        <taxon>Bacillariophycidae</taxon>
        <taxon>Bacillariales</taxon>
        <taxon>Bacillariaceae</taxon>
        <taxon>Pseudo-nitzschia</taxon>
    </lineage>
</organism>
<evidence type="ECO:0000256" key="1">
    <source>
        <dbReference type="ARBA" id="ARBA00022679"/>
    </source>
</evidence>
<dbReference type="GO" id="GO:0042292">
    <property type="term" value="F:URM1 activating enzyme activity"/>
    <property type="evidence" value="ECO:0007669"/>
    <property type="project" value="TreeGrafter"/>
</dbReference>
<dbReference type="Gene3D" id="3.40.250.10">
    <property type="entry name" value="Rhodanese-like domain"/>
    <property type="match status" value="1"/>
</dbReference>
<evidence type="ECO:0000256" key="2">
    <source>
        <dbReference type="ARBA" id="ARBA00022741"/>
    </source>
</evidence>
<dbReference type="CDD" id="cd00757">
    <property type="entry name" value="ThiF_MoeB_HesA_family"/>
    <property type="match status" value="1"/>
</dbReference>
<dbReference type="PANTHER" id="PTHR10953:SF102">
    <property type="entry name" value="ADENYLYLTRANSFERASE AND SULFURTRANSFERASE MOCS3"/>
    <property type="match status" value="1"/>
</dbReference>
<dbReference type="InterPro" id="IPR035985">
    <property type="entry name" value="Ubiquitin-activating_enz"/>
</dbReference>
<dbReference type="EMBL" id="CAACVS010000650">
    <property type="protein sequence ID" value="VEU44562.1"/>
    <property type="molecule type" value="Genomic_DNA"/>
</dbReference>
<keyword evidence="1" id="KW-0808">Transferase</keyword>
<dbReference type="GO" id="GO:0005737">
    <property type="term" value="C:cytoplasm"/>
    <property type="evidence" value="ECO:0007669"/>
    <property type="project" value="TreeGrafter"/>
</dbReference>
<dbReference type="GO" id="GO:0004792">
    <property type="term" value="F:thiosulfate-cyanide sulfurtransferase activity"/>
    <property type="evidence" value="ECO:0007669"/>
    <property type="project" value="TreeGrafter"/>
</dbReference>
<dbReference type="PANTHER" id="PTHR10953">
    <property type="entry name" value="UBIQUITIN-ACTIVATING ENZYME E1"/>
    <property type="match status" value="1"/>
</dbReference>